<gene>
    <name evidence="2" type="ORF">K7H17_12155</name>
</gene>
<sequence>MSKSKAHYSPKTGCVIAIGELPGSQHFIEIEDSSDALAAMAAKKSLRVVDGQLVITDSRAEKLHEIRAQRDFLLKKSDVELMKLEDSELITGVRDAERRQALALYRQALRDITTQPDIFNVSWPELGE</sequence>
<dbReference type="Gene3D" id="6.10.140.1310">
    <property type="match status" value="1"/>
</dbReference>
<name>A0A9X1SP67_9GAMM</name>
<dbReference type="AlphaFoldDB" id="A0A9X1SP67"/>
<proteinExistence type="predicted"/>
<dbReference type="InterPro" id="IPR031893">
    <property type="entry name" value="Phage_tail_APC"/>
</dbReference>
<protein>
    <submittedName>
        <fullName evidence="2">Phage tail assembly chaperone</fullName>
    </submittedName>
</protein>
<comment type="caution">
    <text evidence="2">The sequence shown here is derived from an EMBL/GenBank/DDBJ whole genome shotgun (WGS) entry which is preliminary data.</text>
</comment>
<dbReference type="EMBL" id="JAINWF010000006">
    <property type="protein sequence ID" value="MCD1608620.1"/>
    <property type="molecule type" value="Genomic_DNA"/>
</dbReference>
<reference evidence="2" key="1">
    <citation type="submission" date="2021-08" db="EMBL/GenBank/DDBJ databases">
        <title>Isolation and characterization of neutrophilic mixotrophic iron-oxidizing bacteria from deep-sea hydrothermal vents.</title>
        <authorList>
            <person name="He Y."/>
        </authorList>
    </citation>
    <scope>NUCLEOTIDE SEQUENCE</scope>
    <source>
        <strain evidence="2">IOP_13</strain>
    </source>
</reference>
<dbReference type="RefSeq" id="WP_230697698.1">
    <property type="nucleotide sequence ID" value="NZ_JAINWF010000006.1"/>
</dbReference>
<dbReference type="Pfam" id="PF16778">
    <property type="entry name" value="Phage_tail_APC"/>
    <property type="match status" value="1"/>
</dbReference>
<evidence type="ECO:0000313" key="2">
    <source>
        <dbReference type="EMBL" id="MCD1608620.1"/>
    </source>
</evidence>
<organism evidence="2 3">
    <name type="scientific">Stutzerimonas kunmingensis</name>
    <dbReference type="NCBI Taxonomy" id="1211807"/>
    <lineage>
        <taxon>Bacteria</taxon>
        <taxon>Pseudomonadati</taxon>
        <taxon>Pseudomonadota</taxon>
        <taxon>Gammaproteobacteria</taxon>
        <taxon>Pseudomonadales</taxon>
        <taxon>Pseudomonadaceae</taxon>
        <taxon>Stutzerimonas</taxon>
    </lineage>
</organism>
<dbReference type="Proteomes" id="UP001138989">
    <property type="component" value="Unassembled WGS sequence"/>
</dbReference>
<feature type="domain" description="Phage tail assembly chaperone-like" evidence="1">
    <location>
        <begin position="64"/>
        <end position="125"/>
    </location>
</feature>
<evidence type="ECO:0000259" key="1">
    <source>
        <dbReference type="Pfam" id="PF16778"/>
    </source>
</evidence>
<evidence type="ECO:0000313" key="3">
    <source>
        <dbReference type="Proteomes" id="UP001138989"/>
    </source>
</evidence>
<accession>A0A9X1SP67</accession>
<keyword evidence="3" id="KW-1185">Reference proteome</keyword>